<dbReference type="Gene3D" id="3.30.470.20">
    <property type="entry name" value="ATP-grasp fold, B domain"/>
    <property type="match status" value="1"/>
</dbReference>
<comment type="caution">
    <text evidence="10">The sequence shown here is derived from an EMBL/GenBank/DDBJ whole genome shotgun (WGS) entry which is preliminary data.</text>
</comment>
<keyword evidence="4" id="KW-0436">Ligase</keyword>
<sequence>MALLPEWRSKLIIPSLANNLRYQGKVRDVYNIPRHPDWLLQVATNSVSIFDIILGQQMDQKGAVLTAITHFWFQKLCTNIPHHLVASSLNSNLNAVHDIIKQYPDIPLERALVVAKKTPSRYELIFRRHLGGSAFKEYQATCSVAGQPLLPGLPQWAELPKALFTPSTKAHEGHDTNISVPAFFTKTGDTGRRTVALLQYLYEQAYDYARERGILLLDTKFEVSWEDGKIVIIDEIFTPDSSRYMFKTDWLNMLVNGTNAVFKDKQVIRDWGLQTKTPFVDNLQQIDATNKEHVWFVQHKIVVPDNILRQAQKVYLDIFERLPGKQLGDYQYDKMGIKDAPRSCVN</sequence>
<evidence type="ECO:0000256" key="2">
    <source>
        <dbReference type="ARBA" id="ARBA00010190"/>
    </source>
</evidence>
<comment type="catalytic activity">
    <reaction evidence="8">
        <text>5-amino-1-(5-phospho-D-ribosyl)imidazole-4-carboxylate + L-aspartate + ATP = (2S)-2-[5-amino-1-(5-phospho-beta-D-ribosyl)imidazole-4-carboxamido]succinate + ADP + phosphate + 2 H(+)</text>
        <dbReference type="Rhea" id="RHEA:22628"/>
        <dbReference type="ChEBI" id="CHEBI:15378"/>
        <dbReference type="ChEBI" id="CHEBI:29991"/>
        <dbReference type="ChEBI" id="CHEBI:30616"/>
        <dbReference type="ChEBI" id="CHEBI:43474"/>
        <dbReference type="ChEBI" id="CHEBI:58443"/>
        <dbReference type="ChEBI" id="CHEBI:77657"/>
        <dbReference type="ChEBI" id="CHEBI:456216"/>
        <dbReference type="EC" id="6.3.2.6"/>
    </reaction>
</comment>
<dbReference type="PANTHER" id="PTHR43700:SF1">
    <property type="entry name" value="PHOSPHORIBOSYLAMINOIMIDAZOLE-SUCCINOCARBOXAMIDE SYNTHASE"/>
    <property type="match status" value="1"/>
</dbReference>
<accession>A0A2M6WL49</accession>
<dbReference type="Gene3D" id="3.30.200.20">
    <property type="entry name" value="Phosphorylase Kinase, domain 1"/>
    <property type="match status" value="1"/>
</dbReference>
<keyword evidence="6" id="KW-0658">Purine biosynthesis</keyword>
<comment type="similarity">
    <text evidence="2">Belongs to the SAICAR synthetase family.</text>
</comment>
<dbReference type="EMBL" id="PFAS01000070">
    <property type="protein sequence ID" value="PIT93517.1"/>
    <property type="molecule type" value="Genomic_DNA"/>
</dbReference>
<dbReference type="GO" id="GO:0005524">
    <property type="term" value="F:ATP binding"/>
    <property type="evidence" value="ECO:0007669"/>
    <property type="project" value="UniProtKB-KW"/>
</dbReference>
<evidence type="ECO:0000256" key="8">
    <source>
        <dbReference type="ARBA" id="ARBA00048475"/>
    </source>
</evidence>
<evidence type="ECO:0000256" key="7">
    <source>
        <dbReference type="ARBA" id="ARBA00022840"/>
    </source>
</evidence>
<dbReference type="EC" id="6.3.2.6" evidence="3"/>
<name>A0A2M6WL49_9BACT</name>
<dbReference type="PANTHER" id="PTHR43700">
    <property type="entry name" value="PHOSPHORIBOSYLAMINOIMIDAZOLE-SUCCINOCARBOXAMIDE SYNTHASE"/>
    <property type="match status" value="1"/>
</dbReference>
<evidence type="ECO:0000256" key="3">
    <source>
        <dbReference type="ARBA" id="ARBA00012217"/>
    </source>
</evidence>
<evidence type="ECO:0000313" key="11">
    <source>
        <dbReference type="Proteomes" id="UP000229335"/>
    </source>
</evidence>
<keyword evidence="5" id="KW-0547">Nucleotide-binding</keyword>
<dbReference type="AlphaFoldDB" id="A0A2M6WL49"/>
<protein>
    <recommendedName>
        <fullName evidence="3">phosphoribosylaminoimidazolesuccinocarboxamide synthase</fullName>
        <ecNumber evidence="3">6.3.2.6</ecNumber>
    </recommendedName>
</protein>
<evidence type="ECO:0000256" key="4">
    <source>
        <dbReference type="ARBA" id="ARBA00022598"/>
    </source>
</evidence>
<gene>
    <name evidence="10" type="ORF">COU00_03895</name>
</gene>
<dbReference type="InterPro" id="IPR028923">
    <property type="entry name" value="SAICAR_synt/ADE2_N"/>
</dbReference>
<evidence type="ECO:0000256" key="5">
    <source>
        <dbReference type="ARBA" id="ARBA00022741"/>
    </source>
</evidence>
<evidence type="ECO:0000256" key="6">
    <source>
        <dbReference type="ARBA" id="ARBA00022755"/>
    </source>
</evidence>
<dbReference type="GO" id="GO:0006189">
    <property type="term" value="P:'de novo' IMP biosynthetic process"/>
    <property type="evidence" value="ECO:0007669"/>
    <property type="project" value="UniProtKB-UniPathway"/>
</dbReference>
<dbReference type="SUPFAM" id="SSF56104">
    <property type="entry name" value="SAICAR synthase-like"/>
    <property type="match status" value="1"/>
</dbReference>
<proteinExistence type="inferred from homology"/>
<evidence type="ECO:0000259" key="9">
    <source>
        <dbReference type="Pfam" id="PF01259"/>
    </source>
</evidence>
<reference evidence="11" key="1">
    <citation type="submission" date="2017-09" db="EMBL/GenBank/DDBJ databases">
        <title>Depth-based differentiation of microbial function through sediment-hosted aquifers and enrichment of novel symbionts in the deep terrestrial subsurface.</title>
        <authorList>
            <person name="Probst A.J."/>
            <person name="Ladd B."/>
            <person name="Jarett J.K."/>
            <person name="Geller-Mcgrath D.E."/>
            <person name="Sieber C.M.K."/>
            <person name="Emerson J.B."/>
            <person name="Anantharaman K."/>
            <person name="Thomas B.C."/>
            <person name="Malmstrom R."/>
            <person name="Stieglmeier M."/>
            <person name="Klingl A."/>
            <person name="Woyke T."/>
            <person name="Ryan C.M."/>
            <person name="Banfield J.F."/>
        </authorList>
    </citation>
    <scope>NUCLEOTIDE SEQUENCE [LARGE SCALE GENOMIC DNA]</scope>
</reference>
<organism evidence="10 11">
    <name type="scientific">Candidatus Falkowbacteria bacterium CG10_big_fil_rev_8_21_14_0_10_43_11</name>
    <dbReference type="NCBI Taxonomy" id="1974568"/>
    <lineage>
        <taxon>Bacteria</taxon>
        <taxon>Candidatus Falkowiibacteriota</taxon>
    </lineage>
</organism>
<dbReference type="UniPathway" id="UPA00074">
    <property type="reaction ID" value="UER00131"/>
</dbReference>
<dbReference type="CDD" id="cd01414">
    <property type="entry name" value="SAICAR_synt_Sc"/>
    <property type="match status" value="1"/>
</dbReference>
<dbReference type="Pfam" id="PF01259">
    <property type="entry name" value="SAICAR_synt"/>
    <property type="match status" value="1"/>
</dbReference>
<evidence type="ECO:0000256" key="1">
    <source>
        <dbReference type="ARBA" id="ARBA00004672"/>
    </source>
</evidence>
<dbReference type="Proteomes" id="UP000229335">
    <property type="component" value="Unassembled WGS sequence"/>
</dbReference>
<evidence type="ECO:0000313" key="10">
    <source>
        <dbReference type="EMBL" id="PIT93517.1"/>
    </source>
</evidence>
<dbReference type="GO" id="GO:0004639">
    <property type="term" value="F:phosphoribosylaminoimidazolesuccinocarboxamide synthase activity"/>
    <property type="evidence" value="ECO:0007669"/>
    <property type="project" value="UniProtKB-EC"/>
</dbReference>
<dbReference type="GO" id="GO:0005737">
    <property type="term" value="C:cytoplasm"/>
    <property type="evidence" value="ECO:0007669"/>
    <property type="project" value="TreeGrafter"/>
</dbReference>
<keyword evidence="7" id="KW-0067">ATP-binding</keyword>
<comment type="pathway">
    <text evidence="1">Purine metabolism; IMP biosynthesis via de novo pathway; 5-amino-1-(5-phospho-D-ribosyl)imidazole-4-carboxamide from 5-amino-1-(5-phospho-D-ribosyl)imidazole-4-carboxylate: step 1/2.</text>
</comment>
<feature type="domain" description="SAICAR synthetase/ADE2 N-terminal" evidence="9">
    <location>
        <begin position="21"/>
        <end position="284"/>
    </location>
</feature>